<feature type="transmembrane region" description="Helical" evidence="6">
    <location>
        <begin position="170"/>
        <end position="189"/>
    </location>
</feature>
<comment type="subcellular location">
    <subcellularLocation>
        <location evidence="1">Membrane</location>
        <topology evidence="1">Multi-pass membrane protein</topology>
    </subcellularLocation>
</comment>
<evidence type="ECO:0000256" key="2">
    <source>
        <dbReference type="ARBA" id="ARBA00022692"/>
    </source>
</evidence>
<feature type="transmembrane region" description="Helical" evidence="6">
    <location>
        <begin position="218"/>
        <end position="237"/>
    </location>
</feature>
<accession>A0A2N5XND0</accession>
<evidence type="ECO:0000256" key="3">
    <source>
        <dbReference type="ARBA" id="ARBA00022989"/>
    </source>
</evidence>
<dbReference type="EMBL" id="PKUQ01000036">
    <property type="protein sequence ID" value="PLW76051.1"/>
    <property type="molecule type" value="Genomic_DNA"/>
</dbReference>
<dbReference type="GO" id="GO:0016787">
    <property type="term" value="F:hydrolase activity"/>
    <property type="evidence" value="ECO:0007669"/>
    <property type="project" value="InterPro"/>
</dbReference>
<feature type="transmembrane region" description="Helical" evidence="6">
    <location>
        <begin position="34"/>
        <end position="52"/>
    </location>
</feature>
<evidence type="ECO:0000256" key="5">
    <source>
        <dbReference type="SAM" id="MobiDB-lite"/>
    </source>
</evidence>
<dbReference type="InterPro" id="IPR007016">
    <property type="entry name" value="O-antigen_ligase-rel_domated"/>
</dbReference>
<feature type="domain" description="O-antigen ligase-related" evidence="8">
    <location>
        <begin position="265"/>
        <end position="401"/>
    </location>
</feature>
<feature type="transmembrane region" description="Helical" evidence="6">
    <location>
        <begin position="58"/>
        <end position="79"/>
    </location>
</feature>
<keyword evidence="10" id="KW-1185">Reference proteome</keyword>
<dbReference type="Pfam" id="PF04932">
    <property type="entry name" value="Wzy_C"/>
    <property type="match status" value="1"/>
</dbReference>
<feature type="transmembrane region" description="Helical" evidence="6">
    <location>
        <begin position="395"/>
        <end position="415"/>
    </location>
</feature>
<evidence type="ECO:0000256" key="4">
    <source>
        <dbReference type="ARBA" id="ARBA00023136"/>
    </source>
</evidence>
<feature type="region of interest" description="Disordered" evidence="5">
    <location>
        <begin position="472"/>
        <end position="496"/>
    </location>
</feature>
<organism evidence="9 10">
    <name type="scientific">Cohaesibacter celericrescens</name>
    <dbReference type="NCBI Taxonomy" id="2067669"/>
    <lineage>
        <taxon>Bacteria</taxon>
        <taxon>Pseudomonadati</taxon>
        <taxon>Pseudomonadota</taxon>
        <taxon>Alphaproteobacteria</taxon>
        <taxon>Hyphomicrobiales</taxon>
        <taxon>Cohaesibacteraceae</taxon>
    </lineage>
</organism>
<comment type="caution">
    <text evidence="9">The sequence shown here is derived from an EMBL/GenBank/DDBJ whole genome shotgun (WGS) entry which is preliminary data.</text>
</comment>
<dbReference type="InterPro" id="IPR051533">
    <property type="entry name" value="WaaL-like"/>
</dbReference>
<feature type="transmembrane region" description="Helical" evidence="6">
    <location>
        <begin position="91"/>
        <end position="120"/>
    </location>
</feature>
<evidence type="ECO:0000259" key="8">
    <source>
        <dbReference type="Pfam" id="PF04932"/>
    </source>
</evidence>
<feature type="compositionally biased region" description="Polar residues" evidence="5">
    <location>
        <begin position="478"/>
        <end position="487"/>
    </location>
</feature>
<protein>
    <submittedName>
        <fullName evidence="9">Uncharacterized protein</fullName>
    </submittedName>
</protein>
<feature type="transmembrane region" description="Helical" evidence="6">
    <location>
        <begin position="427"/>
        <end position="444"/>
    </location>
</feature>
<feature type="transmembrane region" description="Helical" evidence="6">
    <location>
        <begin position="258"/>
        <end position="274"/>
    </location>
</feature>
<dbReference type="AlphaFoldDB" id="A0A2N5XND0"/>
<feature type="transmembrane region" description="Helical" evidence="6">
    <location>
        <begin position="450"/>
        <end position="470"/>
    </location>
</feature>
<proteinExistence type="predicted"/>
<dbReference type="GO" id="GO:0016020">
    <property type="term" value="C:membrane"/>
    <property type="evidence" value="ECO:0007669"/>
    <property type="project" value="UniProtKB-SubCell"/>
</dbReference>
<dbReference type="InterPro" id="IPR004843">
    <property type="entry name" value="Calcineurin-like_PHP"/>
</dbReference>
<evidence type="ECO:0000313" key="9">
    <source>
        <dbReference type="EMBL" id="PLW76051.1"/>
    </source>
</evidence>
<gene>
    <name evidence="9" type="ORF">C0081_16650</name>
</gene>
<dbReference type="Pfam" id="PF00149">
    <property type="entry name" value="Metallophos"/>
    <property type="match status" value="1"/>
</dbReference>
<name>A0A2N5XND0_9HYPH</name>
<evidence type="ECO:0000313" key="10">
    <source>
        <dbReference type="Proteomes" id="UP000234881"/>
    </source>
</evidence>
<evidence type="ECO:0000259" key="7">
    <source>
        <dbReference type="Pfam" id="PF00149"/>
    </source>
</evidence>
<evidence type="ECO:0000256" key="1">
    <source>
        <dbReference type="ARBA" id="ARBA00004141"/>
    </source>
</evidence>
<keyword evidence="3 6" id="KW-1133">Transmembrane helix</keyword>
<sequence>MQQSNSNQTSYPDVFMDSLIGEPTKGPLTKHHSLLKYLMLAVLIVSPIPLGSNRPLFWALWALVMACIMTWYMITVYWVQTVPRVLTHKFSVVGVMFCIVLIYMGLQCLPIGGLWGGVAFSTQSGNVIASGSLSLTPGDTWLSFLRWATYGMFFYLMLQTGARSQRARYFLKAIIVITSIQALYALFALTQLGDTVLFIPKTDHLGNATGTFTNRNSLATYLSLGAILALSFVIRPSEATKKTRRHSRTHSFFSPHPDKVWVLVALVFLIVGLLTTQSRMGVVSGFAGLLTVLLLRMSQMTNVRFVFFAGPLVIALLVVLFGAGLADRYIDLSSAFDTRFGVYNQILNMIADRPFTGFGAGSFEHAFPLYHGLEAPTNVVWGRAHSTYLAHWSEMGLIVGSLPLLIVGLLAWKLIKQTFGKNRLRTEVIAAIGATVTIALHSLFDFSMEIQAVVLLYLAIMAIALGSQMATKGKRSPRTGSNEQVSKTLGDRAVSRNQSPHMLTENSIKRKERRKNAQDHVSVRPRLHFPKLPSAVYAIGDVHGRLDLLQDLEAKIVHDASTFDGEKWIVLLGDFVDRGPQSAQVIEHILYNLPAGLKRFCIAGNHEVMMQSFFQKVPGSNRWLGFGGEETLRSYGLSGHEIEQIAKGDASSDYLLSSQVPQEHVDFLKNLPDALVTPKHIFLHIGMDESYSIASEVDFAASLSRQESHATDPALIIHGHRVVSEPSLQGHQLNIDTGAYETGCLTAVRIIPNEELLFLDTKA</sequence>
<dbReference type="Proteomes" id="UP000234881">
    <property type="component" value="Unassembled WGS sequence"/>
</dbReference>
<dbReference type="SUPFAM" id="SSF56300">
    <property type="entry name" value="Metallo-dependent phosphatases"/>
    <property type="match status" value="1"/>
</dbReference>
<dbReference type="Gene3D" id="3.60.21.10">
    <property type="match status" value="1"/>
</dbReference>
<dbReference type="PANTHER" id="PTHR37422">
    <property type="entry name" value="TEICHURONIC ACID BIOSYNTHESIS PROTEIN TUAE"/>
    <property type="match status" value="1"/>
</dbReference>
<feature type="domain" description="Calcineurin-like phosphoesterase" evidence="7">
    <location>
        <begin position="536"/>
        <end position="721"/>
    </location>
</feature>
<reference evidence="9 10" key="1">
    <citation type="submission" date="2018-01" db="EMBL/GenBank/DDBJ databases">
        <title>The draft genome sequence of Cohaesibacter sp. H1304.</title>
        <authorList>
            <person name="Wang N.-N."/>
            <person name="Du Z.-J."/>
        </authorList>
    </citation>
    <scope>NUCLEOTIDE SEQUENCE [LARGE SCALE GENOMIC DNA]</scope>
    <source>
        <strain evidence="9 10">H1304</strain>
    </source>
</reference>
<feature type="transmembrane region" description="Helical" evidence="6">
    <location>
        <begin position="140"/>
        <end position="158"/>
    </location>
</feature>
<keyword evidence="2 6" id="KW-0812">Transmembrane</keyword>
<feature type="transmembrane region" description="Helical" evidence="6">
    <location>
        <begin position="280"/>
        <end position="298"/>
    </location>
</feature>
<evidence type="ECO:0000256" key="6">
    <source>
        <dbReference type="SAM" id="Phobius"/>
    </source>
</evidence>
<dbReference type="InterPro" id="IPR029052">
    <property type="entry name" value="Metallo-depent_PP-like"/>
</dbReference>
<feature type="transmembrane region" description="Helical" evidence="6">
    <location>
        <begin position="305"/>
        <end position="326"/>
    </location>
</feature>
<dbReference type="PANTHER" id="PTHR37422:SF23">
    <property type="entry name" value="TEICHURONIC ACID BIOSYNTHESIS PROTEIN TUAE"/>
    <property type="match status" value="1"/>
</dbReference>
<keyword evidence="4 6" id="KW-0472">Membrane</keyword>